<keyword evidence="11" id="KW-1185">Reference proteome</keyword>
<evidence type="ECO:0000259" key="9">
    <source>
        <dbReference type="PROSITE" id="PS51873"/>
    </source>
</evidence>
<evidence type="ECO:0000256" key="2">
    <source>
        <dbReference type="ARBA" id="ARBA00012251"/>
    </source>
</evidence>
<dbReference type="Gene3D" id="3.30.40.10">
    <property type="entry name" value="Zinc/RING finger domain, C3HC4 (zinc finger)"/>
    <property type="match status" value="1"/>
</dbReference>
<comment type="caution">
    <text evidence="10">The sequence shown here is derived from an EMBL/GenBank/DDBJ whole genome shotgun (WGS) entry which is preliminary data.</text>
</comment>
<dbReference type="GO" id="GO:0061630">
    <property type="term" value="F:ubiquitin protein ligase activity"/>
    <property type="evidence" value="ECO:0007669"/>
    <property type="project" value="UniProtKB-EC"/>
</dbReference>
<evidence type="ECO:0000256" key="6">
    <source>
        <dbReference type="ARBA" id="ARBA00022771"/>
    </source>
</evidence>
<keyword evidence="3" id="KW-0808">Transferase</keyword>
<feature type="domain" description="RING-type" evidence="9">
    <location>
        <begin position="115"/>
        <end position="278"/>
    </location>
</feature>
<keyword evidence="8" id="KW-0862">Zinc</keyword>
<dbReference type="GO" id="GO:0008270">
    <property type="term" value="F:zinc ion binding"/>
    <property type="evidence" value="ECO:0007669"/>
    <property type="project" value="UniProtKB-KW"/>
</dbReference>
<comment type="catalytic activity">
    <reaction evidence="1">
        <text>[E2 ubiquitin-conjugating enzyme]-S-ubiquitinyl-L-cysteine + [acceptor protein]-L-lysine = [E2 ubiquitin-conjugating enzyme]-L-cysteine + [acceptor protein]-N(6)-ubiquitinyl-L-lysine.</text>
        <dbReference type="EC" id="2.3.2.31"/>
    </reaction>
</comment>
<sequence length="278" mass="30223">MDDASADLILTLQIQDLADLVTDHDSEGLEGDTLNDSKIARDLYREELRKNAAIISDLRFGEKLGEAIGDEPPSPVPSATPVFDQILAKSFGLLTIEASSATEDKASSFDHWGTGYHNCVICMDEFSARHLITAPCGDHYCKTCIGQLYNLAMKDESLFPPRCCRQPIPLGIATPLLTVAQVQKFLEKRVEFNTPNRTYCHDTTCGAFIAPDNISGEKAMCTCGALTCTVCKAAAHEDDCPEDPAYASLMASAAAEGYQTCQQCKRLVELSIGCNHMT</sequence>
<evidence type="ECO:0000256" key="8">
    <source>
        <dbReference type="ARBA" id="ARBA00022833"/>
    </source>
</evidence>
<evidence type="ECO:0000256" key="4">
    <source>
        <dbReference type="ARBA" id="ARBA00022723"/>
    </source>
</evidence>
<dbReference type="InterPro" id="IPR031127">
    <property type="entry name" value="E3_UB_ligase_RBR"/>
</dbReference>
<dbReference type="PANTHER" id="PTHR11685">
    <property type="entry name" value="RBR FAMILY RING FINGER AND IBR DOMAIN-CONTAINING"/>
    <property type="match status" value="1"/>
</dbReference>
<dbReference type="GO" id="GO:0016567">
    <property type="term" value="P:protein ubiquitination"/>
    <property type="evidence" value="ECO:0007669"/>
    <property type="project" value="InterPro"/>
</dbReference>
<evidence type="ECO:0000256" key="5">
    <source>
        <dbReference type="ARBA" id="ARBA00022737"/>
    </source>
</evidence>
<dbReference type="Proteomes" id="UP000664203">
    <property type="component" value="Unassembled WGS sequence"/>
</dbReference>
<proteinExistence type="predicted"/>
<evidence type="ECO:0000256" key="3">
    <source>
        <dbReference type="ARBA" id="ARBA00022679"/>
    </source>
</evidence>
<name>A0A8H3ETS1_9LECA</name>
<evidence type="ECO:0000313" key="11">
    <source>
        <dbReference type="Proteomes" id="UP000664203"/>
    </source>
</evidence>
<accession>A0A8H3ETS1</accession>
<keyword evidence="4" id="KW-0479">Metal-binding</keyword>
<dbReference type="InterPro" id="IPR044066">
    <property type="entry name" value="TRIAD_supradom"/>
</dbReference>
<dbReference type="EC" id="2.3.2.31" evidence="2"/>
<protein>
    <recommendedName>
        <fullName evidence="2">RBR-type E3 ubiquitin transferase</fullName>
        <ecNumber evidence="2">2.3.2.31</ecNumber>
    </recommendedName>
</protein>
<dbReference type="InterPro" id="IPR002867">
    <property type="entry name" value="IBR_dom"/>
</dbReference>
<dbReference type="PROSITE" id="PS51873">
    <property type="entry name" value="TRIAD"/>
    <property type="match status" value="1"/>
</dbReference>
<keyword evidence="5" id="KW-0677">Repeat</keyword>
<dbReference type="OrthoDB" id="9977870at2759"/>
<reference evidence="10" key="1">
    <citation type="submission" date="2021-03" db="EMBL/GenBank/DDBJ databases">
        <authorList>
            <person name="Tagirdzhanova G."/>
        </authorList>
    </citation>
    <scope>NUCLEOTIDE SEQUENCE</scope>
</reference>
<dbReference type="EMBL" id="CAJPDR010000041">
    <property type="protein sequence ID" value="CAF9910243.1"/>
    <property type="molecule type" value="Genomic_DNA"/>
</dbReference>
<gene>
    <name evidence="10" type="ORF">ALECFALPRED_006435</name>
</gene>
<evidence type="ECO:0000256" key="7">
    <source>
        <dbReference type="ARBA" id="ARBA00022786"/>
    </source>
</evidence>
<dbReference type="SUPFAM" id="SSF57850">
    <property type="entry name" value="RING/U-box"/>
    <property type="match status" value="1"/>
</dbReference>
<organism evidence="10 11">
    <name type="scientific">Alectoria fallacina</name>
    <dbReference type="NCBI Taxonomy" id="1903189"/>
    <lineage>
        <taxon>Eukaryota</taxon>
        <taxon>Fungi</taxon>
        <taxon>Dikarya</taxon>
        <taxon>Ascomycota</taxon>
        <taxon>Pezizomycotina</taxon>
        <taxon>Lecanoromycetes</taxon>
        <taxon>OSLEUM clade</taxon>
        <taxon>Lecanoromycetidae</taxon>
        <taxon>Lecanorales</taxon>
        <taxon>Lecanorineae</taxon>
        <taxon>Parmeliaceae</taxon>
        <taxon>Alectoria</taxon>
    </lineage>
</organism>
<keyword evidence="6" id="KW-0863">Zinc-finger</keyword>
<dbReference type="AlphaFoldDB" id="A0A8H3ETS1"/>
<evidence type="ECO:0000313" key="10">
    <source>
        <dbReference type="EMBL" id="CAF9910243.1"/>
    </source>
</evidence>
<evidence type="ECO:0000256" key="1">
    <source>
        <dbReference type="ARBA" id="ARBA00001798"/>
    </source>
</evidence>
<dbReference type="InterPro" id="IPR013083">
    <property type="entry name" value="Znf_RING/FYVE/PHD"/>
</dbReference>
<dbReference type="Pfam" id="PF01485">
    <property type="entry name" value="IBR"/>
    <property type="match status" value="1"/>
</dbReference>
<dbReference type="CDD" id="cd20335">
    <property type="entry name" value="BRcat_RBR"/>
    <property type="match status" value="1"/>
</dbReference>
<keyword evidence="7" id="KW-0833">Ubl conjugation pathway</keyword>